<evidence type="ECO:0000313" key="1">
    <source>
        <dbReference type="EMBL" id="KAA8579886.1"/>
    </source>
</evidence>
<name>A0A5J5CH86_9PERO</name>
<gene>
    <name evidence="1" type="ORF">FQN60_006979</name>
</gene>
<dbReference type="AlphaFoldDB" id="A0A5J5CH86"/>
<sequence length="67" mass="7487">MKRTSIANDKLALLDVVLNSDMKLLREAVESCCDWWRRSGNGEGRESQLCGTIISGRDVDPNDTPHL</sequence>
<accession>A0A5J5CH86</accession>
<dbReference type="EMBL" id="VOFY01000024">
    <property type="protein sequence ID" value="KAA8579886.1"/>
    <property type="molecule type" value="Genomic_DNA"/>
</dbReference>
<feature type="non-terminal residue" evidence="1">
    <location>
        <position position="67"/>
    </location>
</feature>
<evidence type="ECO:0000313" key="2">
    <source>
        <dbReference type="Proteomes" id="UP000327493"/>
    </source>
</evidence>
<organism evidence="1 2">
    <name type="scientific">Etheostoma spectabile</name>
    <name type="common">orangethroat darter</name>
    <dbReference type="NCBI Taxonomy" id="54343"/>
    <lineage>
        <taxon>Eukaryota</taxon>
        <taxon>Metazoa</taxon>
        <taxon>Chordata</taxon>
        <taxon>Craniata</taxon>
        <taxon>Vertebrata</taxon>
        <taxon>Euteleostomi</taxon>
        <taxon>Actinopterygii</taxon>
        <taxon>Neopterygii</taxon>
        <taxon>Teleostei</taxon>
        <taxon>Neoteleostei</taxon>
        <taxon>Acanthomorphata</taxon>
        <taxon>Eupercaria</taxon>
        <taxon>Perciformes</taxon>
        <taxon>Percoidei</taxon>
        <taxon>Percidae</taxon>
        <taxon>Etheostomatinae</taxon>
        <taxon>Etheostoma</taxon>
    </lineage>
</organism>
<comment type="caution">
    <text evidence="1">The sequence shown here is derived from an EMBL/GenBank/DDBJ whole genome shotgun (WGS) entry which is preliminary data.</text>
</comment>
<reference evidence="1 2" key="1">
    <citation type="submission" date="2019-08" db="EMBL/GenBank/DDBJ databases">
        <title>A chromosome-level genome assembly, high-density linkage maps, and genome scans reveal the genomic architecture of hybrid incompatibilities underlying speciation via character displacement in darters (Percidae: Etheostominae).</title>
        <authorList>
            <person name="Moran R.L."/>
            <person name="Catchen J.M."/>
            <person name="Fuller R.C."/>
        </authorList>
    </citation>
    <scope>NUCLEOTIDE SEQUENCE [LARGE SCALE GENOMIC DNA]</scope>
    <source>
        <strain evidence="1">EspeVRDwgs_2016</strain>
        <tissue evidence="1">Muscle</tissue>
    </source>
</reference>
<dbReference type="Proteomes" id="UP000327493">
    <property type="component" value="Chromosome 24"/>
</dbReference>
<keyword evidence="2" id="KW-1185">Reference proteome</keyword>
<proteinExistence type="predicted"/>
<protein>
    <submittedName>
        <fullName evidence="1">Uncharacterized protein</fullName>
    </submittedName>
</protein>